<feature type="signal peptide" evidence="3">
    <location>
        <begin position="1"/>
        <end position="20"/>
    </location>
</feature>
<comment type="cofactor">
    <cofactor evidence="2">
        <name>Cu cation</name>
        <dbReference type="ChEBI" id="CHEBI:23378"/>
    </cofactor>
    <text evidence="2">Binds 1 copper ion per subunit.</text>
</comment>
<comment type="catalytic activity">
    <reaction evidence="2">
        <text>2 superoxide + 2 H(+) = H2O2 + O2</text>
        <dbReference type="Rhea" id="RHEA:20696"/>
        <dbReference type="ChEBI" id="CHEBI:15378"/>
        <dbReference type="ChEBI" id="CHEBI:15379"/>
        <dbReference type="ChEBI" id="CHEBI:16240"/>
        <dbReference type="ChEBI" id="CHEBI:18421"/>
        <dbReference type="EC" id="1.15.1.1"/>
    </reaction>
</comment>
<accession>A0ABQ4QWL1</accession>
<evidence type="ECO:0000256" key="3">
    <source>
        <dbReference type="SAM" id="SignalP"/>
    </source>
</evidence>
<evidence type="ECO:0000313" key="6">
    <source>
        <dbReference type="Proteomes" id="UP001055167"/>
    </source>
</evidence>
<organism evidence="5 6">
    <name type="scientific">Methylobacterium crusticola</name>
    <dbReference type="NCBI Taxonomy" id="1697972"/>
    <lineage>
        <taxon>Bacteria</taxon>
        <taxon>Pseudomonadati</taxon>
        <taxon>Pseudomonadota</taxon>
        <taxon>Alphaproteobacteria</taxon>
        <taxon>Hyphomicrobiales</taxon>
        <taxon>Methylobacteriaceae</taxon>
        <taxon>Methylobacterium</taxon>
    </lineage>
</organism>
<keyword evidence="3" id="KW-0732">Signal</keyword>
<keyword evidence="2" id="KW-0186">Copper</keyword>
<dbReference type="PROSITE" id="PS00332">
    <property type="entry name" value="SOD_CU_ZN_2"/>
    <property type="match status" value="1"/>
</dbReference>
<keyword evidence="2" id="KW-0479">Metal-binding</keyword>
<feature type="chain" id="PRO_5045748198" description="Superoxide dismutase [Cu-Zn]" evidence="3">
    <location>
        <begin position="21"/>
        <end position="178"/>
    </location>
</feature>
<evidence type="ECO:0000259" key="4">
    <source>
        <dbReference type="Pfam" id="PF00080"/>
    </source>
</evidence>
<dbReference type="InterPro" id="IPR036423">
    <property type="entry name" value="SOD-like_Cu/Zn_dom_sf"/>
</dbReference>
<keyword evidence="6" id="KW-1185">Reference proteome</keyword>
<dbReference type="RefSeq" id="WP_128560509.1">
    <property type="nucleotide sequence ID" value="NZ_BPQH01000006.1"/>
</dbReference>
<proteinExistence type="inferred from homology"/>
<evidence type="ECO:0000313" key="5">
    <source>
        <dbReference type="EMBL" id="GJD49638.1"/>
    </source>
</evidence>
<dbReference type="Proteomes" id="UP001055167">
    <property type="component" value="Unassembled WGS sequence"/>
</dbReference>
<dbReference type="InterPro" id="IPR018152">
    <property type="entry name" value="SOD_Cu/Zn_BS"/>
</dbReference>
<reference evidence="5" key="1">
    <citation type="journal article" date="2021" name="Front. Microbiol.">
        <title>Comprehensive Comparative Genomics and Phenotyping of Methylobacterium Species.</title>
        <authorList>
            <person name="Alessa O."/>
            <person name="Ogura Y."/>
            <person name="Fujitani Y."/>
            <person name="Takami H."/>
            <person name="Hayashi T."/>
            <person name="Sahin N."/>
            <person name="Tani A."/>
        </authorList>
    </citation>
    <scope>NUCLEOTIDE SEQUENCE</scope>
    <source>
        <strain evidence="5">KCTC 52305</strain>
    </source>
</reference>
<gene>
    <name evidence="5" type="ORF">OPKNFCMD_2371</name>
</gene>
<keyword evidence="2" id="KW-0560">Oxidoreductase</keyword>
<reference evidence="5" key="2">
    <citation type="submission" date="2021-08" db="EMBL/GenBank/DDBJ databases">
        <authorList>
            <person name="Tani A."/>
            <person name="Ola A."/>
            <person name="Ogura Y."/>
            <person name="Katsura K."/>
            <person name="Hayashi T."/>
        </authorList>
    </citation>
    <scope>NUCLEOTIDE SEQUENCE</scope>
    <source>
        <strain evidence="5">KCTC 52305</strain>
    </source>
</reference>
<dbReference type="SUPFAM" id="SSF49329">
    <property type="entry name" value="Cu,Zn superoxide dismutase-like"/>
    <property type="match status" value="1"/>
</dbReference>
<comment type="cofactor">
    <cofactor evidence="2">
        <name>Zn(2+)</name>
        <dbReference type="ChEBI" id="CHEBI:29105"/>
    </cofactor>
    <text evidence="2">Binds 1 zinc ion per subunit.</text>
</comment>
<dbReference type="EMBL" id="BPQH01000006">
    <property type="protein sequence ID" value="GJD49638.1"/>
    <property type="molecule type" value="Genomic_DNA"/>
</dbReference>
<evidence type="ECO:0000256" key="1">
    <source>
        <dbReference type="ARBA" id="ARBA00010457"/>
    </source>
</evidence>
<dbReference type="EC" id="1.15.1.1" evidence="2"/>
<comment type="caution">
    <text evidence="5">The sequence shown here is derived from an EMBL/GenBank/DDBJ whole genome shotgun (WGS) entry which is preliminary data.</text>
</comment>
<dbReference type="Pfam" id="PF00080">
    <property type="entry name" value="Sod_Cu"/>
    <property type="match status" value="1"/>
</dbReference>
<dbReference type="InterPro" id="IPR001424">
    <property type="entry name" value="SOD_Cu_Zn_dom"/>
</dbReference>
<evidence type="ECO:0000256" key="2">
    <source>
        <dbReference type="RuleBase" id="RU000393"/>
    </source>
</evidence>
<sequence>MRTTLLASAVFLGLAIPATAQDKAAAPAAPATYDAPIINNKGQTIGKIALRDGANSLVVRVTIQAGGLPPGWHGIHFHAVGTCADVDKFQDSKAHLNHDNAKHGLLNPDGPDEGDLPNVFAAQDGSVNAEVSSDTPLTGEGGLKDADGAALVIHASEDDHATQPIGNAGARIACAVIK</sequence>
<dbReference type="InterPro" id="IPR024134">
    <property type="entry name" value="SOD_Cu/Zn_/chaperone"/>
</dbReference>
<dbReference type="Gene3D" id="2.60.40.200">
    <property type="entry name" value="Superoxide dismutase, copper/zinc binding domain"/>
    <property type="match status" value="1"/>
</dbReference>
<feature type="domain" description="Superoxide dismutase copper/zinc binding" evidence="4">
    <location>
        <begin position="46"/>
        <end position="177"/>
    </location>
</feature>
<comment type="similarity">
    <text evidence="1 2">Belongs to the Cu-Zn superoxide dismutase family.</text>
</comment>
<comment type="function">
    <text evidence="2">Destroys radicals which are normally produced within the cells and which are toxic to biological systems.</text>
</comment>
<dbReference type="PANTHER" id="PTHR10003">
    <property type="entry name" value="SUPEROXIDE DISMUTASE CU-ZN -RELATED"/>
    <property type="match status" value="1"/>
</dbReference>
<protein>
    <recommendedName>
        <fullName evidence="2">Superoxide dismutase [Cu-Zn]</fullName>
        <ecNumber evidence="2">1.15.1.1</ecNumber>
    </recommendedName>
</protein>
<keyword evidence="2" id="KW-0862">Zinc</keyword>
<name>A0ABQ4QWL1_9HYPH</name>